<dbReference type="InterPro" id="IPR050951">
    <property type="entry name" value="Retrovirus_Pol_polyprotein"/>
</dbReference>
<dbReference type="Proteomes" id="UP000031668">
    <property type="component" value="Unassembled WGS sequence"/>
</dbReference>
<dbReference type="OMA" id="RINTHPK"/>
<protein>
    <submittedName>
        <fullName evidence="3">Retrovirus-related Pol polyprotein</fullName>
    </submittedName>
</protein>
<accession>A0A0C2IXF9</accession>
<dbReference type="SUPFAM" id="SSF53098">
    <property type="entry name" value="Ribonuclease H-like"/>
    <property type="match status" value="1"/>
</dbReference>
<evidence type="ECO:0000313" key="3">
    <source>
        <dbReference type="EMBL" id="KII70044.1"/>
    </source>
</evidence>
<dbReference type="Gene3D" id="3.30.420.10">
    <property type="entry name" value="Ribonuclease H-like superfamily/Ribonuclease H"/>
    <property type="match status" value="1"/>
</dbReference>
<dbReference type="Pfam" id="PF00665">
    <property type="entry name" value="rve"/>
    <property type="match status" value="1"/>
</dbReference>
<proteinExistence type="predicted"/>
<sequence length="354" mass="40689">MSKDVAKWIQDCDSCNRNKHRNYTPKAKLTPIVSRSLFSMWCIDFVGPLPTTKNGNRYILVMTDHFSRWVEAVALPDQTAESTSKAVLSNIVCRYGVPEGIHSDKGTQFESAVFSKLCNYLKINKTRTTSYHPMGNGMVERTNRTLKEMLRSYVSEFQHTWDVYLDLCLMSLRTTENASTKFSPSAVVFGRELKTTVEINKDTQNALIDLPSDKYIKNIFENQRKIHQIIKRNSDKSRLSQKHYYDSSSQANEFTIGEKVYIKNRHGPKLGPLFNGPFMIAENLYPDYIIFSPSNSTVKLRVHHNLLFKPMGAKFEPRTCEDGPSVRRSERTRKPVKPFQISWQPSSRRGNNVA</sequence>
<gene>
    <name evidence="4" type="ORF">RF11_00725</name>
    <name evidence="3" type="ORF">RF11_08523</name>
</gene>
<evidence type="ECO:0000256" key="1">
    <source>
        <dbReference type="SAM" id="MobiDB-lite"/>
    </source>
</evidence>
<dbReference type="EMBL" id="JWZT01002207">
    <property type="protein sequence ID" value="KII70044.1"/>
    <property type="molecule type" value="Genomic_DNA"/>
</dbReference>
<feature type="domain" description="Integrase catalytic" evidence="2">
    <location>
        <begin position="27"/>
        <end position="192"/>
    </location>
</feature>
<dbReference type="GO" id="GO:0003676">
    <property type="term" value="F:nucleic acid binding"/>
    <property type="evidence" value="ECO:0007669"/>
    <property type="project" value="InterPro"/>
</dbReference>
<evidence type="ECO:0000259" key="2">
    <source>
        <dbReference type="PROSITE" id="PS50994"/>
    </source>
</evidence>
<dbReference type="AlphaFoldDB" id="A0A0C2IXF9"/>
<comment type="caution">
    <text evidence="3">The sequence shown here is derived from an EMBL/GenBank/DDBJ whole genome shotgun (WGS) entry which is preliminary data.</text>
</comment>
<dbReference type="FunFam" id="3.30.420.10:FF:000032">
    <property type="entry name" value="Retrovirus-related Pol polyprotein from transposon 297-like Protein"/>
    <property type="match status" value="1"/>
</dbReference>
<feature type="region of interest" description="Disordered" evidence="1">
    <location>
        <begin position="318"/>
        <end position="354"/>
    </location>
</feature>
<dbReference type="InterPro" id="IPR012337">
    <property type="entry name" value="RNaseH-like_sf"/>
</dbReference>
<evidence type="ECO:0000313" key="4">
    <source>
        <dbReference type="EMBL" id="KII74647.1"/>
    </source>
</evidence>
<dbReference type="EMBL" id="JWZT01000332">
    <property type="protein sequence ID" value="KII74647.1"/>
    <property type="molecule type" value="Genomic_DNA"/>
</dbReference>
<dbReference type="GO" id="GO:0015074">
    <property type="term" value="P:DNA integration"/>
    <property type="evidence" value="ECO:0007669"/>
    <property type="project" value="InterPro"/>
</dbReference>
<dbReference type="OrthoDB" id="5988675at2759"/>
<evidence type="ECO:0000313" key="5">
    <source>
        <dbReference type="Proteomes" id="UP000031668"/>
    </source>
</evidence>
<dbReference type="PROSITE" id="PS50994">
    <property type="entry name" value="INTEGRASE"/>
    <property type="match status" value="1"/>
</dbReference>
<dbReference type="InterPro" id="IPR001584">
    <property type="entry name" value="Integrase_cat-core"/>
</dbReference>
<organism evidence="3 5">
    <name type="scientific">Thelohanellus kitauei</name>
    <name type="common">Myxosporean</name>
    <dbReference type="NCBI Taxonomy" id="669202"/>
    <lineage>
        <taxon>Eukaryota</taxon>
        <taxon>Metazoa</taxon>
        <taxon>Cnidaria</taxon>
        <taxon>Myxozoa</taxon>
        <taxon>Myxosporea</taxon>
        <taxon>Bivalvulida</taxon>
        <taxon>Platysporina</taxon>
        <taxon>Myxobolidae</taxon>
        <taxon>Thelohanellus</taxon>
    </lineage>
</organism>
<dbReference type="PANTHER" id="PTHR37984">
    <property type="entry name" value="PROTEIN CBG26694"/>
    <property type="match status" value="1"/>
</dbReference>
<feature type="compositionally biased region" description="Basic and acidic residues" evidence="1">
    <location>
        <begin position="318"/>
        <end position="333"/>
    </location>
</feature>
<dbReference type="PANTHER" id="PTHR37984:SF15">
    <property type="entry name" value="INTEGRASE CATALYTIC DOMAIN-CONTAINING PROTEIN"/>
    <property type="match status" value="1"/>
</dbReference>
<reference evidence="3 5" key="1">
    <citation type="journal article" date="2014" name="Genome Biol. Evol.">
        <title>The genome of the myxosporean Thelohanellus kitauei shows adaptations to nutrient acquisition within its fish host.</title>
        <authorList>
            <person name="Yang Y."/>
            <person name="Xiong J."/>
            <person name="Zhou Z."/>
            <person name="Huo F."/>
            <person name="Miao W."/>
            <person name="Ran C."/>
            <person name="Liu Y."/>
            <person name="Zhang J."/>
            <person name="Feng J."/>
            <person name="Wang M."/>
            <person name="Wang M."/>
            <person name="Wang L."/>
            <person name="Yao B."/>
        </authorList>
    </citation>
    <scope>NUCLEOTIDE SEQUENCE [LARGE SCALE GENOMIC DNA]</scope>
    <source>
        <strain evidence="3">Wuqing</strain>
    </source>
</reference>
<name>A0A0C2IXF9_THEKT</name>
<keyword evidence="5" id="KW-1185">Reference proteome</keyword>
<feature type="compositionally biased region" description="Polar residues" evidence="1">
    <location>
        <begin position="341"/>
        <end position="354"/>
    </location>
</feature>
<dbReference type="InterPro" id="IPR036397">
    <property type="entry name" value="RNaseH_sf"/>
</dbReference>